<dbReference type="GO" id="GO:0004672">
    <property type="term" value="F:protein kinase activity"/>
    <property type="evidence" value="ECO:0007669"/>
    <property type="project" value="InterPro"/>
</dbReference>
<proteinExistence type="predicted"/>
<dbReference type="HOGENOM" id="CLU_1518488_0_0_1"/>
<dbReference type="Gene3D" id="1.10.510.10">
    <property type="entry name" value="Transferase(Phosphotransferase) domain 1"/>
    <property type="match status" value="1"/>
</dbReference>
<dbReference type="VEuPathDB" id="FungiDB:PLEOSDRAFT_154494"/>
<sequence length="177" mass="20008">MVVTMSSHTHAKGVFHGDIHPGNILLTSTGPKMIDFGSSRFMENTGKTAFNYSDTYDYSLYFAGARRLASSTPTDCDDITSFSHMVVYIARGLRMPWDQRFWEITGRDLSLDMTLSELIAMKNSFSSSELCEGLPSLFESFLAAALGSTTMNYDYNHWWNEFNKFAGNRTWSRPESS</sequence>
<dbReference type="InterPro" id="IPR000719">
    <property type="entry name" value="Prot_kinase_dom"/>
</dbReference>
<dbReference type="InterPro" id="IPR011009">
    <property type="entry name" value="Kinase-like_dom_sf"/>
</dbReference>
<evidence type="ECO:0000313" key="3">
    <source>
        <dbReference type="Proteomes" id="UP000027073"/>
    </source>
</evidence>
<evidence type="ECO:0000313" key="2">
    <source>
        <dbReference type="EMBL" id="KDQ32326.1"/>
    </source>
</evidence>
<feature type="domain" description="Protein kinase" evidence="1">
    <location>
        <begin position="1"/>
        <end position="177"/>
    </location>
</feature>
<dbReference type="GO" id="GO:0005524">
    <property type="term" value="F:ATP binding"/>
    <property type="evidence" value="ECO:0007669"/>
    <property type="project" value="InterPro"/>
</dbReference>
<gene>
    <name evidence="2" type="ORF">PLEOSDRAFT_154494</name>
</gene>
<reference evidence="3" key="1">
    <citation type="journal article" date="2014" name="Proc. Natl. Acad. Sci. U.S.A.">
        <title>Extensive sampling of basidiomycete genomes demonstrates inadequacy of the white-rot/brown-rot paradigm for wood decay fungi.</title>
        <authorList>
            <person name="Riley R."/>
            <person name="Salamov A.A."/>
            <person name="Brown D.W."/>
            <person name="Nagy L.G."/>
            <person name="Floudas D."/>
            <person name="Held B.W."/>
            <person name="Levasseur A."/>
            <person name="Lombard V."/>
            <person name="Morin E."/>
            <person name="Otillar R."/>
            <person name="Lindquist E.A."/>
            <person name="Sun H."/>
            <person name="LaButti K.M."/>
            <person name="Schmutz J."/>
            <person name="Jabbour D."/>
            <person name="Luo H."/>
            <person name="Baker S.E."/>
            <person name="Pisabarro A.G."/>
            <person name="Walton J.D."/>
            <person name="Blanchette R.A."/>
            <person name="Henrissat B."/>
            <person name="Martin F."/>
            <person name="Cullen D."/>
            <person name="Hibbett D.S."/>
            <person name="Grigoriev I.V."/>
        </authorList>
    </citation>
    <scope>NUCLEOTIDE SEQUENCE [LARGE SCALE GENOMIC DNA]</scope>
    <source>
        <strain evidence="3">PC15</strain>
    </source>
</reference>
<evidence type="ECO:0000259" key="1">
    <source>
        <dbReference type="PROSITE" id="PS50011"/>
    </source>
</evidence>
<dbReference type="Proteomes" id="UP000027073">
    <property type="component" value="Unassembled WGS sequence"/>
</dbReference>
<dbReference type="PROSITE" id="PS50011">
    <property type="entry name" value="PROTEIN_KINASE_DOM"/>
    <property type="match status" value="1"/>
</dbReference>
<dbReference type="AlphaFoldDB" id="A0A067P8Y9"/>
<protein>
    <recommendedName>
        <fullName evidence="1">Protein kinase domain-containing protein</fullName>
    </recommendedName>
</protein>
<dbReference type="InParanoid" id="A0A067P8Y9"/>
<dbReference type="PANTHER" id="PTHR11909">
    <property type="entry name" value="CASEIN KINASE-RELATED"/>
    <property type="match status" value="1"/>
</dbReference>
<accession>A0A067P8Y9</accession>
<name>A0A067P8Y9_PLEO1</name>
<dbReference type="InterPro" id="IPR050235">
    <property type="entry name" value="CK1_Ser-Thr_kinase"/>
</dbReference>
<dbReference type="SUPFAM" id="SSF56112">
    <property type="entry name" value="Protein kinase-like (PK-like)"/>
    <property type="match status" value="1"/>
</dbReference>
<dbReference type="Pfam" id="PF00069">
    <property type="entry name" value="Pkinase"/>
    <property type="match status" value="1"/>
</dbReference>
<dbReference type="EMBL" id="KL198005">
    <property type="protein sequence ID" value="KDQ32326.1"/>
    <property type="molecule type" value="Genomic_DNA"/>
</dbReference>
<organism evidence="2 3">
    <name type="scientific">Pleurotus ostreatus (strain PC15)</name>
    <name type="common">Oyster mushroom</name>
    <dbReference type="NCBI Taxonomy" id="1137138"/>
    <lineage>
        <taxon>Eukaryota</taxon>
        <taxon>Fungi</taxon>
        <taxon>Dikarya</taxon>
        <taxon>Basidiomycota</taxon>
        <taxon>Agaricomycotina</taxon>
        <taxon>Agaricomycetes</taxon>
        <taxon>Agaricomycetidae</taxon>
        <taxon>Agaricales</taxon>
        <taxon>Pleurotineae</taxon>
        <taxon>Pleurotaceae</taxon>
        <taxon>Pleurotus</taxon>
    </lineage>
</organism>